<dbReference type="InterPro" id="IPR016039">
    <property type="entry name" value="Thiolase-like"/>
</dbReference>
<dbReference type="GO" id="GO:0016746">
    <property type="term" value="F:acyltransferase activity"/>
    <property type="evidence" value="ECO:0007669"/>
    <property type="project" value="InterPro"/>
</dbReference>
<protein>
    <recommendedName>
        <fullName evidence="3">3-oxoacyl-[acyl-carrier-protein] synthase-1</fullName>
    </recommendedName>
</protein>
<evidence type="ECO:0000313" key="2">
    <source>
        <dbReference type="Proteomes" id="UP000325273"/>
    </source>
</evidence>
<sequence>MSACVYMIGGGAVTPVGLDAPQTCAGIRARAVRIEEVLRTAPFGKPQAVARVPAHWTLRRTPVGWLVNLAARSVAEIAARHALDARRTVLVAIPPEPFRQAAFDDPAAFATFGAAIAARSRLAFRDVRQVAQGGAASTIAGLREAAALLAGDGIEHVLVGGADSYVIDREYDRLDAAGRLRTEGTAQGLTPGEGAAFVLLARERPGAAATSLEILGTGDAQEAQSATSSGYSQGRALVAALRAAASAAGLAEASIDWVVSNGNGERYASWEALLARARYYRTRRERLIVHYPALSVGEIGAASGALALLMSAHGFARGYRAGSIAMIELASEGAGRAACVVRAVRRRDGS</sequence>
<dbReference type="Gene3D" id="3.40.47.10">
    <property type="match status" value="1"/>
</dbReference>
<keyword evidence="2" id="KW-1185">Reference proteome</keyword>
<organism evidence="1 2">
    <name type="scientific">Paraburkholderia panacisoli</name>
    <dbReference type="NCBI Taxonomy" id="2603818"/>
    <lineage>
        <taxon>Bacteria</taxon>
        <taxon>Pseudomonadati</taxon>
        <taxon>Pseudomonadota</taxon>
        <taxon>Betaproteobacteria</taxon>
        <taxon>Burkholderiales</taxon>
        <taxon>Burkholderiaceae</taxon>
        <taxon>Paraburkholderia</taxon>
    </lineage>
</organism>
<evidence type="ECO:0008006" key="3">
    <source>
        <dbReference type="Google" id="ProtNLM"/>
    </source>
</evidence>
<gene>
    <name evidence="1" type="ORF">FVF58_06745</name>
</gene>
<dbReference type="AlphaFoldDB" id="A0A5B0HHR5"/>
<evidence type="ECO:0000313" key="1">
    <source>
        <dbReference type="EMBL" id="KAA1014524.1"/>
    </source>
</evidence>
<accession>A0A5B0HHR5</accession>
<dbReference type="Proteomes" id="UP000325273">
    <property type="component" value="Unassembled WGS sequence"/>
</dbReference>
<comment type="caution">
    <text evidence="1">The sequence shown here is derived from an EMBL/GenBank/DDBJ whole genome shotgun (WGS) entry which is preliminary data.</text>
</comment>
<reference evidence="1 2" key="1">
    <citation type="submission" date="2019-08" db="EMBL/GenBank/DDBJ databases">
        <title>Paraburkholderia sp. DCY113.</title>
        <authorList>
            <person name="Kang J."/>
        </authorList>
    </citation>
    <scope>NUCLEOTIDE SEQUENCE [LARGE SCALE GENOMIC DNA]</scope>
    <source>
        <strain evidence="1 2">DCY113</strain>
    </source>
</reference>
<dbReference type="RefSeq" id="WP_149669092.1">
    <property type="nucleotide sequence ID" value="NZ_VTUZ01000003.1"/>
</dbReference>
<dbReference type="EMBL" id="VTUZ01000003">
    <property type="protein sequence ID" value="KAA1014524.1"/>
    <property type="molecule type" value="Genomic_DNA"/>
</dbReference>
<dbReference type="SUPFAM" id="SSF53901">
    <property type="entry name" value="Thiolase-like"/>
    <property type="match status" value="1"/>
</dbReference>
<proteinExistence type="predicted"/>
<name>A0A5B0HHR5_9BURK</name>